<feature type="domain" description="Thoeris protein ThsB TIR-like" evidence="1">
    <location>
        <begin position="6"/>
        <end position="105"/>
    </location>
</feature>
<dbReference type="Pfam" id="PF08937">
    <property type="entry name" value="ThsB_TIR"/>
    <property type="match status" value="1"/>
</dbReference>
<reference evidence="2 3" key="1">
    <citation type="submission" date="2018-09" db="EMBL/GenBank/DDBJ databases">
        <title>Evolutionary history of phycoerythrin pigmentation in the water bloom-forming cyanobacterium Microcystis aeruginosa.</title>
        <authorList>
            <person name="Tanabe Y."/>
            <person name="Tanabe Y."/>
            <person name="Yamaguchi H."/>
        </authorList>
    </citation>
    <scope>NUCLEOTIDE SEQUENCE [LARGE SCALE GENOMIC DNA]</scope>
    <source>
        <strain evidence="2 3">NIES-2519</strain>
    </source>
</reference>
<evidence type="ECO:0000313" key="3">
    <source>
        <dbReference type="Proteomes" id="UP000323569"/>
    </source>
</evidence>
<dbReference type="RefSeq" id="WP_149979051.1">
    <property type="nucleotide sequence ID" value="NZ_BHVO01000020.1"/>
</dbReference>
<proteinExistence type="predicted"/>
<dbReference type="EMBL" id="BHVO01000020">
    <property type="protein sequence ID" value="GCA70071.1"/>
    <property type="molecule type" value="Genomic_DNA"/>
</dbReference>
<dbReference type="InterPro" id="IPR035897">
    <property type="entry name" value="Toll_tir_struct_dom_sf"/>
</dbReference>
<dbReference type="Gene3D" id="3.40.50.10140">
    <property type="entry name" value="Toll/interleukin-1 receptor homology (TIR) domain"/>
    <property type="match status" value="1"/>
</dbReference>
<organism evidence="2 3">
    <name type="scientific">Microcystis aeruginosa NIES-2519</name>
    <dbReference type="NCBI Taxonomy" id="2303981"/>
    <lineage>
        <taxon>Bacteria</taxon>
        <taxon>Bacillati</taxon>
        <taxon>Cyanobacteriota</taxon>
        <taxon>Cyanophyceae</taxon>
        <taxon>Oscillatoriophycideae</taxon>
        <taxon>Chroococcales</taxon>
        <taxon>Microcystaceae</taxon>
        <taxon>Microcystis</taxon>
    </lineage>
</organism>
<accession>A0A5A5RA38</accession>
<dbReference type="Proteomes" id="UP000323569">
    <property type="component" value="Unassembled WGS sequence"/>
</dbReference>
<gene>
    <name evidence="2" type="ORF">MiYa_01603</name>
</gene>
<dbReference type="SUPFAM" id="SSF52200">
    <property type="entry name" value="Toll/Interleukin receptor TIR domain"/>
    <property type="match status" value="1"/>
</dbReference>
<protein>
    <recommendedName>
        <fullName evidence="1">Thoeris protein ThsB TIR-like domain-containing protein</fullName>
    </recommendedName>
</protein>
<comment type="caution">
    <text evidence="2">The sequence shown here is derived from an EMBL/GenBank/DDBJ whole genome shotgun (WGS) entry which is preliminary data.</text>
</comment>
<sequence length="161" mass="18643">MARKVFVSYSHRLDQQAADDFRKIFADERDVFIDKSIREDIGDLQAESIKARLSSLIKDSTVTVVLIGQETGGRSWVDWEIYHSLRKSYGNTRNGLLGIKIPDKNPCIPERLLDNIPNMGLIIDWPRDYRTLENAIEKAYQKSIYGTPNLSRPLRQRNSYR</sequence>
<name>A0A5A5RA38_MICAE</name>
<dbReference type="InterPro" id="IPR015032">
    <property type="entry name" value="ThsB__TIR-like_domain"/>
</dbReference>
<dbReference type="AlphaFoldDB" id="A0A5A5RA38"/>
<evidence type="ECO:0000259" key="1">
    <source>
        <dbReference type="Pfam" id="PF08937"/>
    </source>
</evidence>
<evidence type="ECO:0000313" key="2">
    <source>
        <dbReference type="EMBL" id="GCA70071.1"/>
    </source>
</evidence>